<dbReference type="HOGENOM" id="CLU_1617694_0_0_5"/>
<name>G7ZBJ8_AZOL4</name>
<keyword evidence="2" id="KW-0614">Plasmid</keyword>
<keyword evidence="3" id="KW-1185">Reference proteome</keyword>
<proteinExistence type="predicted"/>
<evidence type="ECO:0000313" key="3">
    <source>
        <dbReference type="Proteomes" id="UP000005667"/>
    </source>
</evidence>
<dbReference type="KEGG" id="ali:AZOLI_p10471"/>
<dbReference type="InterPro" id="IPR025484">
    <property type="entry name" value="DUF4376"/>
</dbReference>
<sequence>MVLLCPGWVHSDFVRMTMIKTCPPYDPATHRPVPDAFDEMPDGAGGVELVQRIEPIPLAEVRAARKEALAALRWERECSGITMPDGSFIATDDRSKTLLNGKYRTAEKYPERLHRWKGPEGEVTLTSGQVIAIGDAVSDYVQACFDRELDLIADIDAAETAVAVWAVDIATGWP</sequence>
<dbReference type="OrthoDB" id="7307909at2"/>
<dbReference type="AlphaFoldDB" id="G7ZBJ8"/>
<evidence type="ECO:0000313" key="2">
    <source>
        <dbReference type="EMBL" id="CBS88727.1"/>
    </source>
</evidence>
<geneLocation type="plasmid" evidence="2 3">
    <name>AZO_p1</name>
</geneLocation>
<feature type="domain" description="DUF4376" evidence="1">
    <location>
        <begin position="60"/>
        <end position="168"/>
    </location>
</feature>
<dbReference type="Proteomes" id="UP000005667">
    <property type="component" value="Plasmid AZO_p1"/>
</dbReference>
<dbReference type="Pfam" id="PF14301">
    <property type="entry name" value="DUF4376"/>
    <property type="match status" value="1"/>
</dbReference>
<evidence type="ECO:0000259" key="1">
    <source>
        <dbReference type="Pfam" id="PF14301"/>
    </source>
</evidence>
<organism evidence="2 3">
    <name type="scientific">Azospirillum lipoferum (strain 4B)</name>
    <dbReference type="NCBI Taxonomy" id="862719"/>
    <lineage>
        <taxon>Bacteria</taxon>
        <taxon>Pseudomonadati</taxon>
        <taxon>Pseudomonadota</taxon>
        <taxon>Alphaproteobacteria</taxon>
        <taxon>Rhodospirillales</taxon>
        <taxon>Azospirillaceae</taxon>
        <taxon>Azospirillum</taxon>
    </lineage>
</organism>
<dbReference type="EMBL" id="FQ311869">
    <property type="protein sequence ID" value="CBS88727.1"/>
    <property type="molecule type" value="Genomic_DNA"/>
</dbReference>
<reference evidence="3" key="1">
    <citation type="journal article" date="2011" name="PLoS Genet.">
        <title>Azospirillum genomes reveal transition of bacteria from aquatic to terrestrial environments.</title>
        <authorList>
            <person name="Wisniewski-Dye F."/>
            <person name="Borziak K."/>
            <person name="Khalsa-Moyers G."/>
            <person name="Alexandre G."/>
            <person name="Sukharnikov L.O."/>
            <person name="Wuichet K."/>
            <person name="Hurst G.B."/>
            <person name="McDonald W.H."/>
            <person name="Robertson J.S."/>
            <person name="Barbe V."/>
            <person name="Calteau A."/>
            <person name="Rouy Z."/>
            <person name="Mangenot S."/>
            <person name="Prigent-Combaret C."/>
            <person name="Normand P."/>
            <person name="Boyer M."/>
            <person name="Siguier P."/>
            <person name="Dessaux Y."/>
            <person name="Elmerich C."/>
            <person name="Condemine G."/>
            <person name="Krishnen G."/>
            <person name="Kennedy I."/>
            <person name="Paterson A.H."/>
            <person name="Gonzalez V."/>
            <person name="Mavingui P."/>
            <person name="Zhulin I.B."/>
        </authorList>
    </citation>
    <scope>NUCLEOTIDE SEQUENCE [LARGE SCALE GENOMIC DNA]</scope>
    <source>
        <strain evidence="3">4B</strain>
    </source>
</reference>
<accession>G7ZBJ8</accession>
<protein>
    <recommendedName>
        <fullName evidence="1">DUF4376 domain-containing protein</fullName>
    </recommendedName>
</protein>
<gene>
    <name evidence="2" type="ordered locus">AZOLI_p10471</name>
</gene>